<gene>
    <name evidence="5" type="ORF">SAMN02745673_03841</name>
</gene>
<dbReference type="Proteomes" id="UP000190637">
    <property type="component" value="Unassembled WGS sequence"/>
</dbReference>
<keyword evidence="2" id="KW-0012">Acyltransferase</keyword>
<dbReference type="GO" id="GO:0005737">
    <property type="term" value="C:cytoplasm"/>
    <property type="evidence" value="ECO:0007669"/>
    <property type="project" value="TreeGrafter"/>
</dbReference>
<proteinExistence type="inferred from homology"/>
<evidence type="ECO:0000259" key="4">
    <source>
        <dbReference type="PROSITE" id="PS51186"/>
    </source>
</evidence>
<dbReference type="EMBL" id="FUWS01000011">
    <property type="protein sequence ID" value="SKA30855.1"/>
    <property type="molecule type" value="Genomic_DNA"/>
</dbReference>
<dbReference type="OrthoDB" id="5242221at2"/>
<keyword evidence="6" id="KW-1185">Reference proteome</keyword>
<dbReference type="STRING" id="1122192.SAMN02745673_03841"/>
<dbReference type="SUPFAM" id="SSF55729">
    <property type="entry name" value="Acyl-CoA N-acyltransferases (Nat)"/>
    <property type="match status" value="1"/>
</dbReference>
<dbReference type="PANTHER" id="PTHR43792:SF8">
    <property type="entry name" value="[RIBOSOMAL PROTEIN US5]-ALANINE N-ACETYLTRANSFERASE"/>
    <property type="match status" value="1"/>
</dbReference>
<dbReference type="PROSITE" id="PS51186">
    <property type="entry name" value="GNAT"/>
    <property type="match status" value="1"/>
</dbReference>
<keyword evidence="5" id="KW-0687">Ribonucleoprotein</keyword>
<protein>
    <submittedName>
        <fullName evidence="5">[SSU ribosomal protein S5P]-alanine acetyltransferase</fullName>
    </submittedName>
</protein>
<dbReference type="InterPro" id="IPR016181">
    <property type="entry name" value="Acyl_CoA_acyltransferase"/>
</dbReference>
<dbReference type="Gene3D" id="3.40.630.30">
    <property type="match status" value="1"/>
</dbReference>
<dbReference type="GO" id="GO:0005840">
    <property type="term" value="C:ribosome"/>
    <property type="evidence" value="ECO:0007669"/>
    <property type="project" value="UniProtKB-KW"/>
</dbReference>
<evidence type="ECO:0000313" key="5">
    <source>
        <dbReference type="EMBL" id="SKA30855.1"/>
    </source>
</evidence>
<sequence>MTFTRLLTPDDAPELAKILTGNRGFLAEWDPLRDDDYFTVERQSTLLEQDARDHEDGTLVPLAILDPDGRIVGRLNIGDIVRGALQSARLGYWVSRSHNGRGLATRAVAEAREIAFGRLGLHRLQAETLIKNTRSQRVLERNGFTTYGIAPQYLLIAGRWQDHILYQLLNPEWSE</sequence>
<evidence type="ECO:0000256" key="1">
    <source>
        <dbReference type="ARBA" id="ARBA00022679"/>
    </source>
</evidence>
<keyword evidence="1 5" id="KW-0808">Transferase</keyword>
<dbReference type="RefSeq" id="WP_078763106.1">
    <property type="nucleotide sequence ID" value="NZ_FUWS01000011.1"/>
</dbReference>
<evidence type="ECO:0000256" key="3">
    <source>
        <dbReference type="ARBA" id="ARBA00038502"/>
    </source>
</evidence>
<name>A0A1T4SRJ0_9ACTN</name>
<dbReference type="Pfam" id="PF13302">
    <property type="entry name" value="Acetyltransf_3"/>
    <property type="match status" value="1"/>
</dbReference>
<accession>A0A1T4SRJ0</accession>
<keyword evidence="5" id="KW-0689">Ribosomal protein</keyword>
<reference evidence="5 6" key="1">
    <citation type="submission" date="2017-02" db="EMBL/GenBank/DDBJ databases">
        <authorList>
            <person name="Peterson S.W."/>
        </authorList>
    </citation>
    <scope>NUCLEOTIDE SEQUENCE [LARGE SCALE GENOMIC DNA]</scope>
    <source>
        <strain evidence="5 6">DSM 45154</strain>
    </source>
</reference>
<evidence type="ECO:0000313" key="6">
    <source>
        <dbReference type="Proteomes" id="UP000190637"/>
    </source>
</evidence>
<comment type="similarity">
    <text evidence="3">Belongs to the acetyltransferase family. RimJ subfamily.</text>
</comment>
<evidence type="ECO:0000256" key="2">
    <source>
        <dbReference type="ARBA" id="ARBA00023315"/>
    </source>
</evidence>
<dbReference type="PANTHER" id="PTHR43792">
    <property type="entry name" value="GNAT FAMILY, PUTATIVE (AFU_ORTHOLOGUE AFUA_3G00765)-RELATED-RELATED"/>
    <property type="match status" value="1"/>
</dbReference>
<dbReference type="InterPro" id="IPR000182">
    <property type="entry name" value="GNAT_dom"/>
</dbReference>
<organism evidence="5 6">
    <name type="scientific">Marinactinospora thermotolerans DSM 45154</name>
    <dbReference type="NCBI Taxonomy" id="1122192"/>
    <lineage>
        <taxon>Bacteria</taxon>
        <taxon>Bacillati</taxon>
        <taxon>Actinomycetota</taxon>
        <taxon>Actinomycetes</taxon>
        <taxon>Streptosporangiales</taxon>
        <taxon>Nocardiopsidaceae</taxon>
        <taxon>Marinactinospora</taxon>
    </lineage>
</organism>
<dbReference type="InterPro" id="IPR051531">
    <property type="entry name" value="N-acetyltransferase"/>
</dbReference>
<dbReference type="AlphaFoldDB" id="A0A1T4SRJ0"/>
<feature type="domain" description="N-acetyltransferase" evidence="4">
    <location>
        <begin position="2"/>
        <end position="171"/>
    </location>
</feature>
<dbReference type="GO" id="GO:0008999">
    <property type="term" value="F:protein-N-terminal-alanine acetyltransferase activity"/>
    <property type="evidence" value="ECO:0007669"/>
    <property type="project" value="TreeGrafter"/>
</dbReference>